<dbReference type="AlphaFoldDB" id="B7K1D4"/>
<dbReference type="RefSeq" id="WP_012595597.1">
    <property type="nucleotide sequence ID" value="NC_011726.1"/>
</dbReference>
<sequence>MNRINNRAVEIQRVTGLQPRHFADLIRAAQLIFDPTGGVAGLKLDVDWSYFGISDSVAENLQQLGQKYQYASPHIPIDVIWEQLNPETRSWFIESKESLWQLEEAFPTRDED</sequence>
<evidence type="ECO:0000313" key="1">
    <source>
        <dbReference type="EMBL" id="ACK66329.1"/>
    </source>
</evidence>
<evidence type="ECO:0008006" key="3">
    <source>
        <dbReference type="Google" id="ProtNLM"/>
    </source>
</evidence>
<evidence type="ECO:0000313" key="2">
    <source>
        <dbReference type="Proteomes" id="UP000008204"/>
    </source>
</evidence>
<reference evidence="2" key="1">
    <citation type="journal article" date="2011" name="MBio">
        <title>Novel metabolic attributes of the genus Cyanothece, comprising a group of unicellular nitrogen-fixing Cyanobacteria.</title>
        <authorList>
            <person name="Bandyopadhyay A."/>
            <person name="Elvitigala T."/>
            <person name="Welsh E."/>
            <person name="Stockel J."/>
            <person name="Liberton M."/>
            <person name="Min H."/>
            <person name="Sherman L.A."/>
            <person name="Pakrasi H.B."/>
        </authorList>
    </citation>
    <scope>NUCLEOTIDE SEQUENCE [LARGE SCALE GENOMIC DNA]</scope>
    <source>
        <strain evidence="2">PCC 8801</strain>
    </source>
</reference>
<proteinExistence type="predicted"/>
<dbReference type="KEGG" id="cyp:PCC8801_2311"/>
<accession>B7K1D4</accession>
<gene>
    <name evidence="1" type="ordered locus">PCC8801_2311</name>
</gene>
<protein>
    <recommendedName>
        <fullName evidence="3">Excinuclease ATPase subunit</fullName>
    </recommendedName>
</protein>
<dbReference type="OrthoDB" id="425943at2"/>
<dbReference type="EMBL" id="CP001287">
    <property type="protein sequence ID" value="ACK66329.1"/>
    <property type="molecule type" value="Genomic_DNA"/>
</dbReference>
<dbReference type="HOGENOM" id="CLU_2143262_0_0_3"/>
<organism evidence="1 2">
    <name type="scientific">Rippkaea orientalis (strain PCC 8801 / RF-1)</name>
    <name type="common">Cyanothece sp. (strain PCC 8801)</name>
    <dbReference type="NCBI Taxonomy" id="41431"/>
    <lineage>
        <taxon>Bacteria</taxon>
        <taxon>Bacillati</taxon>
        <taxon>Cyanobacteriota</taxon>
        <taxon>Cyanophyceae</taxon>
        <taxon>Oscillatoriophycideae</taxon>
        <taxon>Chroococcales</taxon>
        <taxon>Aphanothecaceae</taxon>
        <taxon>Rippkaea</taxon>
        <taxon>Rippkaea orientalis</taxon>
    </lineage>
</organism>
<dbReference type="Proteomes" id="UP000008204">
    <property type="component" value="Chromosome"/>
</dbReference>
<name>B7K1D4_RIPO1</name>
<keyword evidence="2" id="KW-1185">Reference proteome</keyword>
<dbReference type="eggNOG" id="ENOG5032U72">
    <property type="taxonomic scope" value="Bacteria"/>
</dbReference>